<dbReference type="Proteomes" id="UP000054874">
    <property type="component" value="Unassembled WGS sequence"/>
</dbReference>
<dbReference type="AlphaFoldDB" id="A0A0V8QHY9"/>
<dbReference type="EMBL" id="LNAM01000035">
    <property type="protein sequence ID" value="KSV60160.1"/>
    <property type="molecule type" value="Genomic_DNA"/>
</dbReference>
<reference evidence="2 3" key="1">
    <citation type="submission" date="2015-11" db="EMBL/GenBank/DDBJ databases">
        <title>Butyribacter intestini gen. nov., sp. nov., a butyric acid-producing bacterium of the family Lachnospiraceae isolated from the human faeces.</title>
        <authorList>
            <person name="Zou Y."/>
            <person name="Xue W."/>
            <person name="Luo G."/>
            <person name="Lv M."/>
        </authorList>
    </citation>
    <scope>NUCLEOTIDE SEQUENCE [LARGE SCALE GENOMIC DNA]</scope>
    <source>
        <strain evidence="2 3">ACET-33324</strain>
    </source>
</reference>
<evidence type="ECO:0000256" key="1">
    <source>
        <dbReference type="SAM" id="MobiDB-lite"/>
    </source>
</evidence>
<name>A0A0V8QHY9_9FIRM</name>
<proteinExistence type="predicted"/>
<feature type="compositionally biased region" description="Basic and acidic residues" evidence="1">
    <location>
        <begin position="61"/>
        <end position="73"/>
    </location>
</feature>
<protein>
    <submittedName>
        <fullName evidence="2">Uncharacterized protein</fullName>
    </submittedName>
</protein>
<gene>
    <name evidence="2" type="ORF">ASU35_06245</name>
</gene>
<organism evidence="2 3">
    <name type="scientific">Acetivibrio ethanolgignens</name>
    <dbReference type="NCBI Taxonomy" id="290052"/>
    <lineage>
        <taxon>Bacteria</taxon>
        <taxon>Bacillati</taxon>
        <taxon>Bacillota</taxon>
        <taxon>Clostridia</taxon>
        <taxon>Eubacteriales</taxon>
        <taxon>Oscillospiraceae</taxon>
        <taxon>Acetivibrio</taxon>
    </lineage>
</organism>
<sequence length="87" mass="8829">MTSLPLFPLSLGGFDFLHAPGAVGAVFSPVGFGDKGRPADGTPFPASPAQEGCGQLPVKGQDSHTEPVAHEGKGNALDAHARLPVVQ</sequence>
<accession>A0A0V8QHY9</accession>
<comment type="caution">
    <text evidence="2">The sequence shown here is derived from an EMBL/GenBank/DDBJ whole genome shotgun (WGS) entry which is preliminary data.</text>
</comment>
<evidence type="ECO:0000313" key="2">
    <source>
        <dbReference type="EMBL" id="KSV60160.1"/>
    </source>
</evidence>
<evidence type="ECO:0000313" key="3">
    <source>
        <dbReference type="Proteomes" id="UP000054874"/>
    </source>
</evidence>
<keyword evidence="3" id="KW-1185">Reference proteome</keyword>
<feature type="region of interest" description="Disordered" evidence="1">
    <location>
        <begin position="37"/>
        <end position="87"/>
    </location>
</feature>